<dbReference type="InterPro" id="IPR000182">
    <property type="entry name" value="GNAT_dom"/>
</dbReference>
<evidence type="ECO:0000313" key="7">
    <source>
        <dbReference type="Proteomes" id="UP000580250"/>
    </source>
</evidence>
<dbReference type="GO" id="GO:0008080">
    <property type="term" value="F:N-acetyltransferase activity"/>
    <property type="evidence" value="ECO:0007669"/>
    <property type="project" value="UniProtKB-ARBA"/>
</dbReference>
<dbReference type="FunFam" id="3.40.630.30:FF:000064">
    <property type="entry name" value="GNAT family acetyltransferase"/>
    <property type="match status" value="1"/>
</dbReference>
<dbReference type="InterPro" id="IPR016181">
    <property type="entry name" value="Acyl_CoA_acyltransferase"/>
</dbReference>
<dbReference type="PANTHER" id="PTHR10545">
    <property type="entry name" value="DIAMINE N-ACETYLTRANSFERASE"/>
    <property type="match status" value="1"/>
</dbReference>
<name>A0A6V7V1T0_MELEN</name>
<dbReference type="AlphaFoldDB" id="A0A6V7V1T0"/>
<dbReference type="EMBL" id="CAJEWN010000146">
    <property type="protein sequence ID" value="CAD2168851.1"/>
    <property type="molecule type" value="Genomic_DNA"/>
</dbReference>
<comment type="caution">
    <text evidence="6">The sequence shown here is derived from an EMBL/GenBank/DDBJ whole genome shotgun (WGS) entry which is preliminary data.</text>
</comment>
<dbReference type="Pfam" id="PF00583">
    <property type="entry name" value="Acetyltransf_1"/>
    <property type="match status" value="2"/>
</dbReference>
<feature type="domain" description="N-acetyltransferase" evidence="4">
    <location>
        <begin position="258"/>
        <end position="424"/>
    </location>
</feature>
<dbReference type="CDD" id="cd04301">
    <property type="entry name" value="NAT_SF"/>
    <property type="match status" value="2"/>
</dbReference>
<comment type="similarity">
    <text evidence="1">Belongs to the acetyltransferase family.</text>
</comment>
<protein>
    <recommendedName>
        <fullName evidence="4">N-acetyltransferase domain-containing protein</fullName>
    </recommendedName>
</protein>
<evidence type="ECO:0000313" key="5">
    <source>
        <dbReference type="EMBL" id="CAD2168851.1"/>
    </source>
</evidence>
<proteinExistence type="inferred from homology"/>
<dbReference type="OrthoDB" id="7305308at2759"/>
<evidence type="ECO:0000256" key="2">
    <source>
        <dbReference type="ARBA" id="ARBA00022679"/>
    </source>
</evidence>
<gene>
    <name evidence="5" type="ORF">MENT_LOCUS20194</name>
    <name evidence="6" type="ORF">MENT_LOCUS20196</name>
</gene>
<dbReference type="EMBL" id="CAJEWN010000146">
    <property type="protein sequence ID" value="CAD2168854.1"/>
    <property type="molecule type" value="Genomic_DNA"/>
</dbReference>
<dbReference type="InterPro" id="IPR051016">
    <property type="entry name" value="Diverse_Substrate_AcTransf"/>
</dbReference>
<dbReference type="Proteomes" id="UP000580250">
    <property type="component" value="Unassembled WGS sequence"/>
</dbReference>
<evidence type="ECO:0000259" key="4">
    <source>
        <dbReference type="PROSITE" id="PS51186"/>
    </source>
</evidence>
<organism evidence="6 7">
    <name type="scientific">Meloidogyne enterolobii</name>
    <name type="common">Root-knot nematode worm</name>
    <name type="synonym">Meloidogyne mayaguensis</name>
    <dbReference type="NCBI Taxonomy" id="390850"/>
    <lineage>
        <taxon>Eukaryota</taxon>
        <taxon>Metazoa</taxon>
        <taxon>Ecdysozoa</taxon>
        <taxon>Nematoda</taxon>
        <taxon>Chromadorea</taxon>
        <taxon>Rhabditida</taxon>
        <taxon>Tylenchina</taxon>
        <taxon>Tylenchomorpha</taxon>
        <taxon>Tylenchoidea</taxon>
        <taxon>Meloidogynidae</taxon>
        <taxon>Meloidogyninae</taxon>
        <taxon>Meloidogyne</taxon>
    </lineage>
</organism>
<accession>A0A6V7V1T0</accession>
<evidence type="ECO:0000256" key="1">
    <source>
        <dbReference type="ARBA" id="ARBA00008694"/>
    </source>
</evidence>
<keyword evidence="2" id="KW-0808">Transferase</keyword>
<dbReference type="SUPFAM" id="SSF55729">
    <property type="entry name" value="Acyl-CoA N-acyltransferases (Nat)"/>
    <property type="match status" value="2"/>
</dbReference>
<dbReference type="PROSITE" id="PS51186">
    <property type="entry name" value="GNAT"/>
    <property type="match status" value="2"/>
</dbReference>
<reference evidence="6 7" key="1">
    <citation type="submission" date="2020-08" db="EMBL/GenBank/DDBJ databases">
        <authorList>
            <person name="Koutsovoulos G."/>
            <person name="Danchin GJ E."/>
        </authorList>
    </citation>
    <scope>NUCLEOTIDE SEQUENCE [LARGE SCALE GENOMIC DNA]</scope>
</reference>
<evidence type="ECO:0000256" key="3">
    <source>
        <dbReference type="ARBA" id="ARBA00023315"/>
    </source>
</evidence>
<evidence type="ECO:0000313" key="6">
    <source>
        <dbReference type="EMBL" id="CAD2168854.1"/>
    </source>
</evidence>
<feature type="domain" description="N-acetyltransferase" evidence="4">
    <location>
        <begin position="46"/>
        <end position="227"/>
    </location>
</feature>
<dbReference type="Gene3D" id="3.40.630.30">
    <property type="match status" value="2"/>
</dbReference>
<dbReference type="PANTHER" id="PTHR10545:SF29">
    <property type="entry name" value="GH14572P-RELATED"/>
    <property type="match status" value="1"/>
</dbReference>
<keyword evidence="3" id="KW-0012">Acyltransferase</keyword>
<sequence>MVKQPETPLINGKTNGFATKNGILNGKIANGTTNISNGHLPNDQQIKIRLAKPDDAKVLRSLIQELADHQEMPDGPRISAEQIAQDFSSGFMHSLVAFGSKGEMAAYALYYLPGSSTQGQILHLEDLYIRPQFRRRGIGLHLLKELEKIANAKHLPFLEWQVLRSNHGAIHFYKTLPGLIDETDGKEFNKSIFWRLSSHAFGHILRKAAKQEQKENNEKLIMEVHLDECSGSAQISERNAFHLADQWHSLVNSPRNGEIIREELEGEEENNGRKAYKFLNRRSLAKQINSGLLGAIVVRKEQKAIEEERKKIVGMAFFHRRSYSTWQGRFPVLDNIFVADSARRKGVGTAIMAELVKIAHTMGATKIQWDAHEPTAINCQHVPFFKSLNADNLTDDEGWLLYRWHYNQQKQYTNGEITEIKENGVSKKNNILNGC</sequence>